<dbReference type="PANTHER" id="PTHR48228:SF4">
    <property type="entry name" value="BLR3030 PROTEIN"/>
    <property type="match status" value="1"/>
</dbReference>
<organism evidence="2 3">
    <name type="scientific">Kutzneria buriramensis</name>
    <dbReference type="NCBI Taxonomy" id="1045776"/>
    <lineage>
        <taxon>Bacteria</taxon>
        <taxon>Bacillati</taxon>
        <taxon>Actinomycetota</taxon>
        <taxon>Actinomycetes</taxon>
        <taxon>Pseudonocardiales</taxon>
        <taxon>Pseudonocardiaceae</taxon>
        <taxon>Kutzneria</taxon>
    </lineage>
</organism>
<dbReference type="RefSeq" id="WP_116173855.1">
    <property type="nucleotide sequence ID" value="NZ_CP144375.1"/>
</dbReference>
<evidence type="ECO:0000256" key="1">
    <source>
        <dbReference type="SAM" id="MobiDB-lite"/>
    </source>
</evidence>
<protein>
    <submittedName>
        <fullName evidence="2">CoA transferase family III</fullName>
    </submittedName>
</protein>
<dbReference type="Pfam" id="PF02515">
    <property type="entry name" value="CoA_transf_3"/>
    <property type="match status" value="1"/>
</dbReference>
<dbReference type="InterPro" id="IPR044855">
    <property type="entry name" value="CoA-Trfase_III_dom3_sf"/>
</dbReference>
<dbReference type="OrthoDB" id="9058532at2"/>
<comment type="caution">
    <text evidence="2">The sequence shown here is derived from an EMBL/GenBank/DDBJ whole genome shotgun (WGS) entry which is preliminary data.</text>
</comment>
<dbReference type="SUPFAM" id="SSF89796">
    <property type="entry name" value="CoA-transferase family III (CaiB/BaiF)"/>
    <property type="match status" value="2"/>
</dbReference>
<evidence type="ECO:0000313" key="2">
    <source>
        <dbReference type="EMBL" id="REH51817.1"/>
    </source>
</evidence>
<gene>
    <name evidence="2" type="ORF">BCF44_103266</name>
</gene>
<dbReference type="AlphaFoldDB" id="A0A3E0HZB7"/>
<sequence length="426" mass="45341">MFDLAGVTVTGADPVLPGRFRVGELAATCVGATTLAAASLLRERSGVDSSVAVDMVEAAVAFRSERYLRVNGVGASDRSPLSGDYEAADGWVRLQCNLPHLQRFALEALGASDRDSLADRIRGMAAIDVESLVQQAGGAAGALRTRSQWLAHPQARLLQELPVVRLERFADGPEVALPTAERPLQGVRVLELTHVIAGPVCGRTLAAHGADVLHVAAEHRPVMPATLRDTSFGKRTCWLDLRTEDGRQTLRNLVADADVFVQSYRPGALARYGFGPEELAALRPGIIAVDVSAYGTTGPWGGRRGFDSLVQMVSGIADDNGTPRSLPAQALDHGSGWLAAWGAITALRRRSSEGGSWRVSVSLARTALWLDSLGRTETAGTEPEVREFLATTGEFTHVKVPGALSAAPPYWAHGPRTPGGDPPSWW</sequence>
<dbReference type="PANTHER" id="PTHR48228">
    <property type="entry name" value="SUCCINYL-COA--D-CITRAMALATE COA-TRANSFERASE"/>
    <property type="match status" value="1"/>
</dbReference>
<dbReference type="Gene3D" id="3.40.50.10540">
    <property type="entry name" value="Crotonobetainyl-coa:carnitine coa-transferase, domain 1"/>
    <property type="match status" value="2"/>
</dbReference>
<feature type="region of interest" description="Disordered" evidence="1">
    <location>
        <begin position="407"/>
        <end position="426"/>
    </location>
</feature>
<reference evidence="2 3" key="1">
    <citation type="submission" date="2018-08" db="EMBL/GenBank/DDBJ databases">
        <title>Genomic Encyclopedia of Archaeal and Bacterial Type Strains, Phase II (KMG-II): from individual species to whole genera.</title>
        <authorList>
            <person name="Goeker M."/>
        </authorList>
    </citation>
    <scope>NUCLEOTIDE SEQUENCE [LARGE SCALE GENOMIC DNA]</scope>
    <source>
        <strain evidence="2 3">DSM 45791</strain>
    </source>
</reference>
<dbReference type="Proteomes" id="UP000256269">
    <property type="component" value="Unassembled WGS sequence"/>
</dbReference>
<accession>A0A3E0HZB7</accession>
<keyword evidence="2" id="KW-0808">Transferase</keyword>
<dbReference type="Gene3D" id="3.30.1540.10">
    <property type="entry name" value="formyl-coa transferase, domain 3"/>
    <property type="match status" value="1"/>
</dbReference>
<keyword evidence="3" id="KW-1185">Reference proteome</keyword>
<proteinExistence type="predicted"/>
<dbReference type="InterPro" id="IPR050509">
    <property type="entry name" value="CoA-transferase_III"/>
</dbReference>
<dbReference type="InterPro" id="IPR023606">
    <property type="entry name" value="CoA-Trfase_III_dom_1_sf"/>
</dbReference>
<dbReference type="InterPro" id="IPR003673">
    <property type="entry name" value="CoA-Trfase_fam_III"/>
</dbReference>
<evidence type="ECO:0000313" key="3">
    <source>
        <dbReference type="Proteomes" id="UP000256269"/>
    </source>
</evidence>
<name>A0A3E0HZB7_9PSEU</name>
<dbReference type="EMBL" id="QUNO01000003">
    <property type="protein sequence ID" value="REH51817.1"/>
    <property type="molecule type" value="Genomic_DNA"/>
</dbReference>
<dbReference type="GO" id="GO:0016740">
    <property type="term" value="F:transferase activity"/>
    <property type="evidence" value="ECO:0007669"/>
    <property type="project" value="UniProtKB-KW"/>
</dbReference>